<organism evidence="1 2">
    <name type="scientific">Desulfosarcina ovata subsp. ovata</name>
    <dbReference type="NCBI Taxonomy" id="2752305"/>
    <lineage>
        <taxon>Bacteria</taxon>
        <taxon>Pseudomonadati</taxon>
        <taxon>Thermodesulfobacteriota</taxon>
        <taxon>Desulfobacteria</taxon>
        <taxon>Desulfobacterales</taxon>
        <taxon>Desulfosarcinaceae</taxon>
        <taxon>Desulfosarcina</taxon>
    </lineage>
</organism>
<dbReference type="EMBL" id="AP021879">
    <property type="protein sequence ID" value="BBO88026.1"/>
    <property type="molecule type" value="Genomic_DNA"/>
</dbReference>
<dbReference type="Proteomes" id="UP000422108">
    <property type="component" value="Chromosome"/>
</dbReference>
<protein>
    <submittedName>
        <fullName evidence="1">Uncharacterized protein</fullName>
    </submittedName>
</protein>
<name>A0A5K8A6F0_9BACT</name>
<gene>
    <name evidence="1" type="ORF">DSCOOX_12060</name>
</gene>
<accession>A0A5K8A6F0</accession>
<evidence type="ECO:0000313" key="2">
    <source>
        <dbReference type="Proteomes" id="UP000422108"/>
    </source>
</evidence>
<keyword evidence="2" id="KW-1185">Reference proteome</keyword>
<dbReference type="AlphaFoldDB" id="A0A5K8A6F0"/>
<sequence length="171" mass="19317">MNSLRSKFGKAMDDKPGFEFLDSILFHDLQAAGYTTGRFKDISNRGMGGLQMMVSEQKKHLQNMIFEDIFMSRIYVQGTISKQQKSHLSASNCVSGRKQGNKMYVKSGVPKGIRTPVAGVKGRKAKFSKSRKTQHIFIIPKCYPILRLYLITPKSTLKYLSEEGAYFLCTS</sequence>
<reference evidence="1 2" key="1">
    <citation type="submission" date="2019-11" db="EMBL/GenBank/DDBJ databases">
        <title>Comparative genomics of hydrocarbon-degrading Desulfosarcina strains.</title>
        <authorList>
            <person name="Watanabe M."/>
            <person name="Kojima H."/>
            <person name="Fukui M."/>
        </authorList>
    </citation>
    <scope>NUCLEOTIDE SEQUENCE [LARGE SCALE GENOMIC DNA]</scope>
    <source>
        <strain evidence="2">oXyS1</strain>
    </source>
</reference>
<evidence type="ECO:0000313" key="1">
    <source>
        <dbReference type="EMBL" id="BBO88026.1"/>
    </source>
</evidence>
<proteinExistence type="predicted"/>